<keyword evidence="4" id="KW-1015">Disulfide bond</keyword>
<dbReference type="Pfam" id="PF00089">
    <property type="entry name" value="Trypsin"/>
    <property type="match status" value="2"/>
</dbReference>
<evidence type="ECO:0000259" key="5">
    <source>
        <dbReference type="PROSITE" id="PS50240"/>
    </source>
</evidence>
<name>A0A7R9ENN4_9NEOP</name>
<reference evidence="6" key="1">
    <citation type="submission" date="2020-11" db="EMBL/GenBank/DDBJ databases">
        <authorList>
            <person name="Tran Van P."/>
        </authorList>
    </citation>
    <scope>NUCLEOTIDE SEQUENCE</scope>
</reference>
<dbReference type="GO" id="GO:0006508">
    <property type="term" value="P:proteolysis"/>
    <property type="evidence" value="ECO:0007669"/>
    <property type="project" value="UniProtKB-KW"/>
</dbReference>
<dbReference type="InterPro" id="IPR009003">
    <property type="entry name" value="Peptidase_S1_PA"/>
</dbReference>
<accession>A0A7R9ENN4</accession>
<dbReference type="PANTHER" id="PTHR24276">
    <property type="entry name" value="POLYSERASE-RELATED"/>
    <property type="match status" value="1"/>
</dbReference>
<proteinExistence type="predicted"/>
<dbReference type="SUPFAM" id="SSF50494">
    <property type="entry name" value="Trypsin-like serine proteases"/>
    <property type="match status" value="2"/>
</dbReference>
<evidence type="ECO:0000256" key="4">
    <source>
        <dbReference type="ARBA" id="ARBA00023157"/>
    </source>
</evidence>
<dbReference type="InterPro" id="IPR043504">
    <property type="entry name" value="Peptidase_S1_PA_chymotrypsin"/>
</dbReference>
<organism evidence="6">
    <name type="scientific">Timema bartmani</name>
    <dbReference type="NCBI Taxonomy" id="61472"/>
    <lineage>
        <taxon>Eukaryota</taxon>
        <taxon>Metazoa</taxon>
        <taxon>Ecdysozoa</taxon>
        <taxon>Arthropoda</taxon>
        <taxon>Hexapoda</taxon>
        <taxon>Insecta</taxon>
        <taxon>Pterygota</taxon>
        <taxon>Neoptera</taxon>
        <taxon>Polyneoptera</taxon>
        <taxon>Phasmatodea</taxon>
        <taxon>Timematodea</taxon>
        <taxon>Timematoidea</taxon>
        <taxon>Timematidae</taxon>
        <taxon>Timema</taxon>
    </lineage>
</organism>
<keyword evidence="2" id="KW-0378">Hydrolase</keyword>
<evidence type="ECO:0000256" key="3">
    <source>
        <dbReference type="ARBA" id="ARBA00022825"/>
    </source>
</evidence>
<dbReference type="PROSITE" id="PS00135">
    <property type="entry name" value="TRYPSIN_SER"/>
    <property type="match status" value="1"/>
</dbReference>
<gene>
    <name evidence="6" type="ORF">TBIB3V08_LOCUS1185</name>
</gene>
<evidence type="ECO:0000313" key="6">
    <source>
        <dbReference type="EMBL" id="CAD7438597.1"/>
    </source>
</evidence>
<dbReference type="PANTHER" id="PTHR24276:SF98">
    <property type="entry name" value="FI18310P1-RELATED"/>
    <property type="match status" value="1"/>
</dbReference>
<dbReference type="GO" id="GO:0004252">
    <property type="term" value="F:serine-type endopeptidase activity"/>
    <property type="evidence" value="ECO:0007669"/>
    <property type="project" value="InterPro"/>
</dbReference>
<dbReference type="InterPro" id="IPR001254">
    <property type="entry name" value="Trypsin_dom"/>
</dbReference>
<evidence type="ECO:0000256" key="2">
    <source>
        <dbReference type="ARBA" id="ARBA00022801"/>
    </source>
</evidence>
<feature type="domain" description="Peptidase S1" evidence="5">
    <location>
        <begin position="1"/>
        <end position="99"/>
    </location>
</feature>
<dbReference type="PROSITE" id="PS50240">
    <property type="entry name" value="TRYPSIN_DOM"/>
    <property type="match status" value="1"/>
</dbReference>
<dbReference type="InterPro" id="IPR050430">
    <property type="entry name" value="Peptidase_S1"/>
</dbReference>
<keyword evidence="3" id="KW-0720">Serine protease</keyword>
<dbReference type="EMBL" id="OD564488">
    <property type="protein sequence ID" value="CAD7438597.1"/>
    <property type="molecule type" value="Genomic_DNA"/>
</dbReference>
<dbReference type="Gene3D" id="2.40.10.10">
    <property type="entry name" value="Trypsin-like serine proteases"/>
    <property type="match status" value="3"/>
</dbReference>
<dbReference type="InterPro" id="IPR033116">
    <property type="entry name" value="TRYPSIN_SER"/>
</dbReference>
<dbReference type="AlphaFoldDB" id="A0A7R9ENN4"/>
<evidence type="ECO:0000256" key="1">
    <source>
        <dbReference type="ARBA" id="ARBA00022670"/>
    </source>
</evidence>
<sequence>MICAGSRTNSRGSCEDSASAKMCSHAEFGRQLVNEWTFVTTGAQTQSHYRGDSGGPLIYKGKLIGIVSGGVEECGEKNVPEGLYTRVSAYKYWIYEKPPPVHPTKIRTSDLPVLGIIALHGALANYATEAVNKPHPDKKKSEMNECLLRSTDCVWQVLSLVLSTDVQVNFIPSSIFLKKATPYPSCHSHSLGTRGRFEDYIERGFCNGVTYSNTGFVKFSNIVTDAKQSRELAAQAKSKKPPKIIEGEPATVEEFPFIGTARLERARLKDRTGSIFQERTLEPEQSSLQELGNIFLRFGASSSTTNESYLLILRSLARSPVWPPSRLRARSHACQSGRNLTSIFSKVPHLRHPRYENRHIPEDVVLRVGSTNWSNGGVEHTVREIIDHEDYHFPAHDIALMEVDKTFQFNSKVQPIEIYPDVDVPDGSKVTVTGWGRTDTSIVFRALPEK</sequence>
<keyword evidence="1" id="KW-0645">Protease</keyword>
<protein>
    <recommendedName>
        <fullName evidence="5">Peptidase S1 domain-containing protein</fullName>
    </recommendedName>
</protein>